<comment type="caution">
    <text evidence="3">The sequence shown here is derived from an EMBL/GenBank/DDBJ whole genome shotgun (WGS) entry which is preliminary data.</text>
</comment>
<dbReference type="Pfam" id="PF04149">
    <property type="entry name" value="DUF397"/>
    <property type="match status" value="1"/>
</dbReference>
<evidence type="ECO:0000256" key="1">
    <source>
        <dbReference type="SAM" id="MobiDB-lite"/>
    </source>
</evidence>
<dbReference type="Proteomes" id="UP000294723">
    <property type="component" value="Unassembled WGS sequence"/>
</dbReference>
<protein>
    <submittedName>
        <fullName evidence="3">DUF397 domain-containing protein</fullName>
    </submittedName>
</protein>
<gene>
    <name evidence="3" type="ORF">E1202_02960</name>
</gene>
<evidence type="ECO:0000313" key="4">
    <source>
        <dbReference type="Proteomes" id="UP000294723"/>
    </source>
</evidence>
<feature type="region of interest" description="Disordered" evidence="1">
    <location>
        <begin position="1"/>
        <end position="21"/>
    </location>
</feature>
<evidence type="ECO:0000313" key="3">
    <source>
        <dbReference type="EMBL" id="TDD92329.1"/>
    </source>
</evidence>
<name>A0A4R5C1D6_9PSEU</name>
<sequence length="58" mass="6534">MRERLQPVTWRRSSRSSHTNRVEVALSPEVVAVRDSKDRHGPVLTFSAAAFLAGLKRC</sequence>
<reference evidence="3 4" key="1">
    <citation type="submission" date="2019-03" db="EMBL/GenBank/DDBJ databases">
        <title>Draft genome sequences of novel Actinobacteria.</title>
        <authorList>
            <person name="Sahin N."/>
            <person name="Ay H."/>
            <person name="Saygin H."/>
        </authorList>
    </citation>
    <scope>NUCLEOTIDE SEQUENCE [LARGE SCALE GENOMIC DNA]</scope>
    <source>
        <strain evidence="3 4">5K548</strain>
    </source>
</reference>
<organism evidence="3 4">
    <name type="scientific">Saccharopolyspora karakumensis</name>
    <dbReference type="NCBI Taxonomy" id="2530386"/>
    <lineage>
        <taxon>Bacteria</taxon>
        <taxon>Bacillati</taxon>
        <taxon>Actinomycetota</taxon>
        <taxon>Actinomycetes</taxon>
        <taxon>Pseudonocardiales</taxon>
        <taxon>Pseudonocardiaceae</taxon>
        <taxon>Saccharopolyspora</taxon>
    </lineage>
</organism>
<proteinExistence type="predicted"/>
<feature type="domain" description="DUF397" evidence="2">
    <location>
        <begin position="9"/>
        <end position="52"/>
    </location>
</feature>
<keyword evidence="4" id="KW-1185">Reference proteome</keyword>
<dbReference type="EMBL" id="SMLA01000003">
    <property type="protein sequence ID" value="TDD92329.1"/>
    <property type="molecule type" value="Genomic_DNA"/>
</dbReference>
<dbReference type="AlphaFoldDB" id="A0A4R5C1D6"/>
<accession>A0A4R5C1D6</accession>
<evidence type="ECO:0000259" key="2">
    <source>
        <dbReference type="Pfam" id="PF04149"/>
    </source>
</evidence>
<dbReference type="InterPro" id="IPR007278">
    <property type="entry name" value="DUF397"/>
</dbReference>